<dbReference type="GO" id="GO:0022857">
    <property type="term" value="F:transmembrane transporter activity"/>
    <property type="evidence" value="ECO:0007669"/>
    <property type="project" value="InterPro"/>
</dbReference>
<dbReference type="Gene3D" id="1.20.1250.20">
    <property type="entry name" value="MFS general substrate transporter like domains"/>
    <property type="match status" value="1"/>
</dbReference>
<dbReference type="Proteomes" id="UP000219338">
    <property type="component" value="Unassembled WGS sequence"/>
</dbReference>
<dbReference type="GO" id="GO:0005886">
    <property type="term" value="C:plasma membrane"/>
    <property type="evidence" value="ECO:0007669"/>
    <property type="project" value="UniProtKB-SubCell"/>
</dbReference>
<evidence type="ECO:0000256" key="1">
    <source>
        <dbReference type="ARBA" id="ARBA00004651"/>
    </source>
</evidence>
<keyword evidence="5 7" id="KW-1133">Transmembrane helix</keyword>
<keyword evidence="4 7" id="KW-0812">Transmembrane</keyword>
<dbReference type="PANTHER" id="PTHR48020">
    <property type="entry name" value="PROTON MYO-INOSITOL COTRANSPORTER"/>
    <property type="match status" value="1"/>
</dbReference>
<evidence type="ECO:0008006" key="10">
    <source>
        <dbReference type="Google" id="ProtNLM"/>
    </source>
</evidence>
<keyword evidence="2" id="KW-0813">Transport</keyword>
<proteinExistence type="predicted"/>
<dbReference type="Pfam" id="PF00083">
    <property type="entry name" value="Sugar_tr"/>
    <property type="match status" value="1"/>
</dbReference>
<gene>
    <name evidence="8" type="ORF">ARMOST_16617</name>
</gene>
<keyword evidence="9" id="KW-1185">Reference proteome</keyword>
<dbReference type="InterPro" id="IPR005828">
    <property type="entry name" value="MFS_sugar_transport-like"/>
</dbReference>
<dbReference type="InterPro" id="IPR036259">
    <property type="entry name" value="MFS_trans_sf"/>
</dbReference>
<feature type="transmembrane region" description="Helical" evidence="7">
    <location>
        <begin position="60"/>
        <end position="78"/>
    </location>
</feature>
<dbReference type="EMBL" id="FUEG01000019">
    <property type="protein sequence ID" value="SJL13178.1"/>
    <property type="molecule type" value="Genomic_DNA"/>
</dbReference>
<keyword evidence="6 7" id="KW-0472">Membrane</keyword>
<feature type="transmembrane region" description="Helical" evidence="7">
    <location>
        <begin position="90"/>
        <end position="113"/>
    </location>
</feature>
<evidence type="ECO:0000256" key="7">
    <source>
        <dbReference type="SAM" id="Phobius"/>
    </source>
</evidence>
<dbReference type="InterPro" id="IPR050814">
    <property type="entry name" value="Myo-inositol_Transporter"/>
</dbReference>
<dbReference type="STRING" id="47428.A0A284RWN3"/>
<dbReference type="PANTHER" id="PTHR48020:SF12">
    <property type="entry name" value="PROTON MYO-INOSITOL COTRANSPORTER"/>
    <property type="match status" value="1"/>
</dbReference>
<name>A0A284RWN3_ARMOS</name>
<accession>A0A284RWN3</accession>
<evidence type="ECO:0000256" key="5">
    <source>
        <dbReference type="ARBA" id="ARBA00022989"/>
    </source>
</evidence>
<protein>
    <recommendedName>
        <fullName evidence="10">Major facilitator superfamily (MFS) profile domain-containing protein</fullName>
    </recommendedName>
</protein>
<dbReference type="AlphaFoldDB" id="A0A284RWN3"/>
<evidence type="ECO:0000256" key="2">
    <source>
        <dbReference type="ARBA" id="ARBA00022448"/>
    </source>
</evidence>
<evidence type="ECO:0000256" key="3">
    <source>
        <dbReference type="ARBA" id="ARBA00022475"/>
    </source>
</evidence>
<sequence length="164" mass="18240">MDITEDTAFMQRPMFVKPAVYRRALIVDCGLQAFPQFCGFNAVVCYSSTLFASIGFNQPTAVGLIMSGTTFLFAVALFRAERVGRRRILVFTHLAMIFETFASISFYCQWFPIDLTIHTCGELTDGTNYFTTWFAVVLLSTIILAAFYSTGLGNVPSQSGELFA</sequence>
<reference evidence="9" key="1">
    <citation type="journal article" date="2017" name="Nat. Ecol. Evol.">
        <title>Genome expansion and lineage-specific genetic innovations in the forest pathogenic fungi Armillaria.</title>
        <authorList>
            <person name="Sipos G."/>
            <person name="Prasanna A.N."/>
            <person name="Walter M.C."/>
            <person name="O'Connor E."/>
            <person name="Balint B."/>
            <person name="Krizsan K."/>
            <person name="Kiss B."/>
            <person name="Hess J."/>
            <person name="Varga T."/>
            <person name="Slot J."/>
            <person name="Riley R."/>
            <person name="Boka B."/>
            <person name="Rigling D."/>
            <person name="Barry K."/>
            <person name="Lee J."/>
            <person name="Mihaltcheva S."/>
            <person name="LaButti K."/>
            <person name="Lipzen A."/>
            <person name="Waldron R."/>
            <person name="Moloney N.M."/>
            <person name="Sperisen C."/>
            <person name="Kredics L."/>
            <person name="Vagvoelgyi C."/>
            <person name="Patrignani A."/>
            <person name="Fitzpatrick D."/>
            <person name="Nagy I."/>
            <person name="Doyle S."/>
            <person name="Anderson J.B."/>
            <person name="Grigoriev I.V."/>
            <person name="Gueldener U."/>
            <person name="Muensterkoetter M."/>
            <person name="Nagy L.G."/>
        </authorList>
    </citation>
    <scope>NUCLEOTIDE SEQUENCE [LARGE SCALE GENOMIC DNA]</scope>
    <source>
        <strain evidence="9">C18/9</strain>
    </source>
</reference>
<evidence type="ECO:0000313" key="9">
    <source>
        <dbReference type="Proteomes" id="UP000219338"/>
    </source>
</evidence>
<dbReference type="OrthoDB" id="6339427at2759"/>
<comment type="subcellular location">
    <subcellularLocation>
        <location evidence="1">Cell membrane</location>
        <topology evidence="1">Multi-pass membrane protein</topology>
    </subcellularLocation>
</comment>
<keyword evidence="3" id="KW-1003">Cell membrane</keyword>
<evidence type="ECO:0000313" key="8">
    <source>
        <dbReference type="EMBL" id="SJL13178.1"/>
    </source>
</evidence>
<organism evidence="8 9">
    <name type="scientific">Armillaria ostoyae</name>
    <name type="common">Armillaria root rot fungus</name>
    <dbReference type="NCBI Taxonomy" id="47428"/>
    <lineage>
        <taxon>Eukaryota</taxon>
        <taxon>Fungi</taxon>
        <taxon>Dikarya</taxon>
        <taxon>Basidiomycota</taxon>
        <taxon>Agaricomycotina</taxon>
        <taxon>Agaricomycetes</taxon>
        <taxon>Agaricomycetidae</taxon>
        <taxon>Agaricales</taxon>
        <taxon>Marasmiineae</taxon>
        <taxon>Physalacriaceae</taxon>
        <taxon>Armillaria</taxon>
    </lineage>
</organism>
<feature type="transmembrane region" description="Helical" evidence="7">
    <location>
        <begin position="133"/>
        <end position="155"/>
    </location>
</feature>
<evidence type="ECO:0000256" key="6">
    <source>
        <dbReference type="ARBA" id="ARBA00023136"/>
    </source>
</evidence>
<evidence type="ECO:0000256" key="4">
    <source>
        <dbReference type="ARBA" id="ARBA00022692"/>
    </source>
</evidence>